<gene>
    <name evidence="1" type="ORF">CBF37_08890</name>
</gene>
<dbReference type="GO" id="GO:0005829">
    <property type="term" value="C:cytosol"/>
    <property type="evidence" value="ECO:0007669"/>
    <property type="project" value="TreeGrafter"/>
</dbReference>
<dbReference type="PANTHER" id="PTHR33221:SF9">
    <property type="entry name" value="RRF2 FAMILY PROTEIN"/>
    <property type="match status" value="1"/>
</dbReference>
<organism evidence="1 2">
    <name type="scientific">Vagococcus vulneris</name>
    <dbReference type="NCBI Taxonomy" id="1977869"/>
    <lineage>
        <taxon>Bacteria</taxon>
        <taxon>Bacillati</taxon>
        <taxon>Bacillota</taxon>
        <taxon>Bacilli</taxon>
        <taxon>Lactobacillales</taxon>
        <taxon>Enterococcaceae</taxon>
        <taxon>Vagococcus</taxon>
    </lineage>
</organism>
<dbReference type="Gene3D" id="1.10.10.10">
    <property type="entry name" value="Winged helix-like DNA-binding domain superfamily/Winged helix DNA-binding domain"/>
    <property type="match status" value="1"/>
</dbReference>
<name>A0A429ZWG5_9ENTE</name>
<dbReference type="InterPro" id="IPR036388">
    <property type="entry name" value="WH-like_DNA-bd_sf"/>
</dbReference>
<evidence type="ECO:0000313" key="2">
    <source>
        <dbReference type="Proteomes" id="UP000287857"/>
    </source>
</evidence>
<dbReference type="InterPro" id="IPR000944">
    <property type="entry name" value="Tscrpt_reg_Rrf2"/>
</dbReference>
<dbReference type="Proteomes" id="UP000287857">
    <property type="component" value="Unassembled WGS sequence"/>
</dbReference>
<dbReference type="EMBL" id="NGJS01000013">
    <property type="protein sequence ID" value="RST98138.1"/>
    <property type="molecule type" value="Genomic_DNA"/>
</dbReference>
<accession>A0A429ZWG5</accession>
<dbReference type="NCBIfam" id="TIGR00738">
    <property type="entry name" value="rrf2_super"/>
    <property type="match status" value="1"/>
</dbReference>
<reference evidence="1 2" key="1">
    <citation type="submission" date="2017-05" db="EMBL/GenBank/DDBJ databases">
        <title>Vagococcus spp. assemblies.</title>
        <authorList>
            <person name="Gulvik C.A."/>
        </authorList>
    </citation>
    <scope>NUCLEOTIDE SEQUENCE [LARGE SCALE GENOMIC DNA]</scope>
    <source>
        <strain evidence="1 2">SS1995</strain>
    </source>
</reference>
<dbReference type="AlphaFoldDB" id="A0A429ZWG5"/>
<proteinExistence type="predicted"/>
<keyword evidence="2" id="KW-1185">Reference proteome</keyword>
<dbReference type="PROSITE" id="PS51197">
    <property type="entry name" value="HTH_RRF2_2"/>
    <property type="match status" value="1"/>
</dbReference>
<dbReference type="SUPFAM" id="SSF46785">
    <property type="entry name" value="Winged helix' DNA-binding domain"/>
    <property type="match status" value="1"/>
</dbReference>
<evidence type="ECO:0008006" key="3">
    <source>
        <dbReference type="Google" id="ProtNLM"/>
    </source>
</evidence>
<protein>
    <recommendedName>
        <fullName evidence="3">Transcriptional regulator</fullName>
    </recommendedName>
</protein>
<evidence type="ECO:0000313" key="1">
    <source>
        <dbReference type="EMBL" id="RST98138.1"/>
    </source>
</evidence>
<dbReference type="Pfam" id="PF02082">
    <property type="entry name" value="Rrf2"/>
    <property type="match status" value="1"/>
</dbReference>
<comment type="caution">
    <text evidence="1">The sequence shown here is derived from an EMBL/GenBank/DDBJ whole genome shotgun (WGS) entry which is preliminary data.</text>
</comment>
<dbReference type="InterPro" id="IPR036390">
    <property type="entry name" value="WH_DNA-bd_sf"/>
</dbReference>
<sequence>MKLTNATEQALAIMAMLATQTKDIPASSRAIYEKLTVSPSYVKKLLRKLVVSKIISGVSGANGGFYIERNLEEISLLEIVESIEGPFRSFPHVGVLEQAFSDFTDIAESSENVIESFFSQADKAWDAALQDITVKDILDRVFIDYQTQPTRDWNIE</sequence>
<dbReference type="GO" id="GO:0003700">
    <property type="term" value="F:DNA-binding transcription factor activity"/>
    <property type="evidence" value="ECO:0007669"/>
    <property type="project" value="TreeGrafter"/>
</dbReference>
<dbReference type="RefSeq" id="WP_125984397.1">
    <property type="nucleotide sequence ID" value="NZ_NGJS01000013.1"/>
</dbReference>
<dbReference type="PANTHER" id="PTHR33221">
    <property type="entry name" value="WINGED HELIX-TURN-HELIX TRANSCRIPTIONAL REGULATOR, RRF2 FAMILY"/>
    <property type="match status" value="1"/>
</dbReference>
<dbReference type="OrthoDB" id="9808360at2"/>